<evidence type="ECO:0000256" key="2">
    <source>
        <dbReference type="ARBA" id="ARBA00022438"/>
    </source>
</evidence>
<dbReference type="SUPFAM" id="SSF101821">
    <property type="entry name" value="Aminopeptidase/glucanase lid domain"/>
    <property type="match status" value="1"/>
</dbReference>
<dbReference type="Gene3D" id="3.40.630.10">
    <property type="entry name" value="Zn peptidases"/>
    <property type="match status" value="1"/>
</dbReference>
<feature type="binding site" evidence="8">
    <location>
        <position position="214"/>
    </location>
    <ligand>
        <name>Zn(2+)</name>
        <dbReference type="ChEBI" id="CHEBI:29105"/>
        <label>2</label>
    </ligand>
</feature>
<feature type="active site" description="Proton acceptor" evidence="7">
    <location>
        <position position="213"/>
    </location>
</feature>
<feature type="binding site" evidence="8">
    <location>
        <position position="179"/>
    </location>
    <ligand>
        <name>Zn(2+)</name>
        <dbReference type="ChEBI" id="CHEBI:29105"/>
        <label>2</label>
    </ligand>
</feature>
<name>A0A3S0L255_9DEIO</name>
<protein>
    <submittedName>
        <fullName evidence="9">M42 family peptidase</fullName>
    </submittedName>
</protein>
<dbReference type="PANTHER" id="PTHR32481:SF20">
    <property type="entry name" value="AMINOPEPTIDASE YSDC"/>
    <property type="match status" value="1"/>
</dbReference>
<comment type="caution">
    <text evidence="9">The sequence shown here is derived from an EMBL/GenBank/DDBJ whole genome shotgun (WGS) entry which is preliminary data.</text>
</comment>
<dbReference type="RefSeq" id="WP_126353055.1">
    <property type="nucleotide sequence ID" value="NZ_JBHSVX010000003.1"/>
</dbReference>
<dbReference type="EMBL" id="RXPE01000034">
    <property type="protein sequence ID" value="RTR25218.1"/>
    <property type="molecule type" value="Genomic_DNA"/>
</dbReference>
<dbReference type="PIRSF" id="PIRSF001123">
    <property type="entry name" value="PepA_GA"/>
    <property type="match status" value="1"/>
</dbReference>
<reference evidence="9 10" key="1">
    <citation type="submission" date="2018-12" db="EMBL/GenBank/DDBJ databases">
        <title>Deinococcus radiophilus ATCC 27603 genome sequencing and assembly.</title>
        <authorList>
            <person name="Maclea K.S."/>
            <person name="Maynard C.R."/>
        </authorList>
    </citation>
    <scope>NUCLEOTIDE SEQUENCE [LARGE SCALE GENOMIC DNA]</scope>
    <source>
        <strain evidence="9 10">ATCC 27603</strain>
    </source>
</reference>
<comment type="cofactor">
    <cofactor evidence="8">
        <name>a divalent metal cation</name>
        <dbReference type="ChEBI" id="CHEBI:60240"/>
    </cofactor>
    <text evidence="8">Binds 2 divalent metal cations per subunit.</text>
</comment>
<evidence type="ECO:0000256" key="1">
    <source>
        <dbReference type="ARBA" id="ARBA00006272"/>
    </source>
</evidence>
<sequence>MPPKENAIKHQDFLFELLKAAGPSGLERRAADVWKREAATFARVSEDHYGNVYAEVGPEDGPAVVMMGHLDEIGLIVSHVNEKGFIYFLPVGGWDPQVLVGQRIRLLAPGGDVIGVIGKKAIHVMTPEDREKASKLEDLWIDIGLDGDDVKAAVPVGTYGVIEQQPLMVGTKIVARALDNRAGSFAVLEALRKVHEGGQALKHRVIAIGNSQEEIGVFGATISAFRTRPVAGVAVDVCHESNQVGVDPKKYGESPFGSGGSLAIGPMSSPVVNRQLMDVAGKKGIPYTLSATGRFTFTDGDALTMSRGGVPSAVLSIPNRYMHSPSEMIDGRDLQAVIDLLAAWVESLEEGTEYLR</sequence>
<keyword evidence="3" id="KW-0645">Protease</keyword>
<evidence type="ECO:0000313" key="9">
    <source>
        <dbReference type="EMBL" id="RTR25218.1"/>
    </source>
</evidence>
<keyword evidence="5" id="KW-0378">Hydrolase</keyword>
<evidence type="ECO:0000256" key="4">
    <source>
        <dbReference type="ARBA" id="ARBA00022723"/>
    </source>
</evidence>
<evidence type="ECO:0000256" key="5">
    <source>
        <dbReference type="ARBA" id="ARBA00022801"/>
    </source>
</evidence>
<dbReference type="PANTHER" id="PTHR32481">
    <property type="entry name" value="AMINOPEPTIDASE"/>
    <property type="match status" value="1"/>
</dbReference>
<dbReference type="GO" id="GO:0046872">
    <property type="term" value="F:metal ion binding"/>
    <property type="evidence" value="ECO:0007669"/>
    <property type="project" value="UniProtKB-UniRule"/>
</dbReference>
<feature type="binding site" evidence="8">
    <location>
        <position position="179"/>
    </location>
    <ligand>
        <name>Zn(2+)</name>
        <dbReference type="ChEBI" id="CHEBI:29105"/>
        <label>1</label>
    </ligand>
</feature>
<dbReference type="InterPro" id="IPR023367">
    <property type="entry name" value="Peptidase_M42_dom2"/>
</dbReference>
<keyword evidence="10" id="KW-1185">Reference proteome</keyword>
<evidence type="ECO:0000256" key="7">
    <source>
        <dbReference type="PIRSR" id="PIRSR001123-1"/>
    </source>
</evidence>
<accession>A0A3S0L255</accession>
<evidence type="ECO:0000256" key="3">
    <source>
        <dbReference type="ARBA" id="ARBA00022670"/>
    </source>
</evidence>
<dbReference type="OrthoDB" id="9772053at2"/>
<dbReference type="Gene3D" id="2.40.30.40">
    <property type="entry name" value="Peptidase M42, domain 2"/>
    <property type="match status" value="1"/>
</dbReference>
<proteinExistence type="inferred from homology"/>
<feature type="binding site" evidence="8">
    <location>
        <position position="323"/>
    </location>
    <ligand>
        <name>Zn(2+)</name>
        <dbReference type="ChEBI" id="CHEBI:29105"/>
        <label>2</label>
    </ligand>
</feature>
<comment type="similarity">
    <text evidence="1 6">Belongs to the peptidase M42 family.</text>
</comment>
<feature type="binding site" evidence="8">
    <location>
        <position position="236"/>
    </location>
    <ligand>
        <name>Zn(2+)</name>
        <dbReference type="ChEBI" id="CHEBI:29105"/>
        <label>1</label>
    </ligand>
</feature>
<gene>
    <name evidence="9" type="ORF">EJ104_11775</name>
</gene>
<keyword evidence="4 8" id="KW-0479">Metal-binding</keyword>
<dbReference type="GO" id="GO:0006508">
    <property type="term" value="P:proteolysis"/>
    <property type="evidence" value="ECO:0007669"/>
    <property type="project" value="UniProtKB-KW"/>
</dbReference>
<dbReference type="InterPro" id="IPR051464">
    <property type="entry name" value="Peptidase_M42_aminopept"/>
</dbReference>
<dbReference type="Pfam" id="PF05343">
    <property type="entry name" value="Peptidase_M42"/>
    <property type="match status" value="1"/>
</dbReference>
<dbReference type="Proteomes" id="UP000277766">
    <property type="component" value="Unassembled WGS sequence"/>
</dbReference>
<feature type="binding site" evidence="8">
    <location>
        <position position="69"/>
    </location>
    <ligand>
        <name>Zn(2+)</name>
        <dbReference type="ChEBI" id="CHEBI:29105"/>
        <label>1</label>
    </ligand>
</feature>
<dbReference type="GO" id="GO:0004177">
    <property type="term" value="F:aminopeptidase activity"/>
    <property type="evidence" value="ECO:0007669"/>
    <property type="project" value="UniProtKB-UniRule"/>
</dbReference>
<evidence type="ECO:0000256" key="6">
    <source>
        <dbReference type="PIRNR" id="PIRNR001123"/>
    </source>
</evidence>
<dbReference type="SUPFAM" id="SSF53187">
    <property type="entry name" value="Zn-dependent exopeptidases"/>
    <property type="match status" value="1"/>
</dbReference>
<keyword evidence="2" id="KW-0031">Aminopeptidase</keyword>
<dbReference type="InterPro" id="IPR008007">
    <property type="entry name" value="Peptidase_M42"/>
</dbReference>
<evidence type="ECO:0000313" key="10">
    <source>
        <dbReference type="Proteomes" id="UP000277766"/>
    </source>
</evidence>
<organism evidence="9 10">
    <name type="scientific">Deinococcus radiophilus</name>
    <dbReference type="NCBI Taxonomy" id="32062"/>
    <lineage>
        <taxon>Bacteria</taxon>
        <taxon>Thermotogati</taxon>
        <taxon>Deinococcota</taxon>
        <taxon>Deinococci</taxon>
        <taxon>Deinococcales</taxon>
        <taxon>Deinococcaceae</taxon>
        <taxon>Deinococcus</taxon>
    </lineage>
</organism>
<dbReference type="AlphaFoldDB" id="A0A3S0L255"/>
<evidence type="ECO:0000256" key="8">
    <source>
        <dbReference type="PIRSR" id="PIRSR001123-2"/>
    </source>
</evidence>